<reference evidence="2 3" key="1">
    <citation type="submission" date="2019-08" db="EMBL/GenBank/DDBJ databases">
        <authorList>
            <person name="Dong K."/>
        </authorList>
    </citation>
    <scope>NUCLEOTIDE SEQUENCE [LARGE SCALE GENOMIC DNA]</scope>
    <source>
        <strain evidence="2 3">K-1</strain>
    </source>
</reference>
<name>A0A5C8I0F2_9MICO</name>
<keyword evidence="1" id="KW-1133">Transmembrane helix</keyword>
<organism evidence="2 3">
    <name type="scientific">Microbacterium saccharophilum</name>
    <dbReference type="NCBI Taxonomy" id="1213358"/>
    <lineage>
        <taxon>Bacteria</taxon>
        <taxon>Bacillati</taxon>
        <taxon>Actinomycetota</taxon>
        <taxon>Actinomycetes</taxon>
        <taxon>Micrococcales</taxon>
        <taxon>Microbacteriaceae</taxon>
        <taxon>Microbacterium</taxon>
    </lineage>
</organism>
<feature type="transmembrane region" description="Helical" evidence="1">
    <location>
        <begin position="51"/>
        <end position="71"/>
    </location>
</feature>
<evidence type="ECO:0000313" key="2">
    <source>
        <dbReference type="EMBL" id="TXK11310.1"/>
    </source>
</evidence>
<keyword evidence="1" id="KW-0812">Transmembrane</keyword>
<gene>
    <name evidence="2" type="ORF">FVP74_08170</name>
</gene>
<protein>
    <submittedName>
        <fullName evidence="2">Uncharacterized protein</fullName>
    </submittedName>
</protein>
<keyword evidence="1" id="KW-0472">Membrane</keyword>
<dbReference type="EMBL" id="VRSX01000003">
    <property type="protein sequence ID" value="TXK11310.1"/>
    <property type="molecule type" value="Genomic_DNA"/>
</dbReference>
<dbReference type="AlphaFoldDB" id="A0A5C8I0F2"/>
<evidence type="ECO:0000256" key="1">
    <source>
        <dbReference type="SAM" id="Phobius"/>
    </source>
</evidence>
<accession>A0A5C8I0F2</accession>
<dbReference type="Proteomes" id="UP000321949">
    <property type="component" value="Unassembled WGS sequence"/>
</dbReference>
<sequence>MTRTVDPAIVGRDSRRTGLRAVPRPRTALLVAIVVAAASVLASLAGAGWGIGLVLMLLAIGVTVWATVAAVRRDSVLVAPLAIVLVAVLNPLVLSGLGAHIRERAGVITFAFDRGLVLWSTYPGIAGWDAPEDATPVNTTGLAQAEQRALRGTVEATTAAYGWVWSIGEGAAGVFRIANGYGGESLFERVDSPVWTSEDFDGSAPQRDLLLSSAQSAAAALELTTVTEAEGDVARGDGVRQWDDGAGGVMTLRVAGSRVTLRYTGGPFLSGSSSAAEYRLARSGFEGLEPPAPIEEPDLP</sequence>
<feature type="transmembrane region" description="Helical" evidence="1">
    <location>
        <begin position="27"/>
        <end position="45"/>
    </location>
</feature>
<feature type="transmembrane region" description="Helical" evidence="1">
    <location>
        <begin position="78"/>
        <end position="99"/>
    </location>
</feature>
<comment type="caution">
    <text evidence="2">The sequence shown here is derived from an EMBL/GenBank/DDBJ whole genome shotgun (WGS) entry which is preliminary data.</text>
</comment>
<keyword evidence="3" id="KW-1185">Reference proteome</keyword>
<proteinExistence type="predicted"/>
<dbReference type="RefSeq" id="WP_147051086.1">
    <property type="nucleotide sequence ID" value="NZ_BKAH01000012.1"/>
</dbReference>
<evidence type="ECO:0000313" key="3">
    <source>
        <dbReference type="Proteomes" id="UP000321949"/>
    </source>
</evidence>